<dbReference type="SMART" id="SM00507">
    <property type="entry name" value="HNHc"/>
    <property type="match status" value="1"/>
</dbReference>
<feature type="domain" description="HNH nuclease" evidence="1">
    <location>
        <begin position="337"/>
        <end position="389"/>
    </location>
</feature>
<keyword evidence="3" id="KW-1185">Reference proteome</keyword>
<accession>A0ABW4TMK4</accession>
<reference evidence="3" key="1">
    <citation type="journal article" date="2019" name="Int. J. Syst. Evol. Microbiol.">
        <title>The Global Catalogue of Microorganisms (GCM) 10K type strain sequencing project: providing services to taxonomists for standard genome sequencing and annotation.</title>
        <authorList>
            <consortium name="The Broad Institute Genomics Platform"/>
            <consortium name="The Broad Institute Genome Sequencing Center for Infectious Disease"/>
            <person name="Wu L."/>
            <person name="Ma J."/>
        </authorList>
    </citation>
    <scope>NUCLEOTIDE SEQUENCE [LARGE SCALE GENOMIC DNA]</scope>
    <source>
        <strain evidence="3">CGMCC 1.12477</strain>
    </source>
</reference>
<dbReference type="Proteomes" id="UP001597351">
    <property type="component" value="Unassembled WGS sequence"/>
</dbReference>
<comment type="caution">
    <text evidence="2">The sequence shown here is derived from an EMBL/GenBank/DDBJ whole genome shotgun (WGS) entry which is preliminary data.</text>
</comment>
<name>A0ABW4TMK4_9ACTN</name>
<dbReference type="Gene3D" id="1.10.30.50">
    <property type="match status" value="1"/>
</dbReference>
<evidence type="ECO:0000313" key="3">
    <source>
        <dbReference type="Proteomes" id="UP001597351"/>
    </source>
</evidence>
<proteinExistence type="predicted"/>
<gene>
    <name evidence="2" type="ORF">ACFSDE_07845</name>
</gene>
<evidence type="ECO:0000259" key="1">
    <source>
        <dbReference type="SMART" id="SM00507"/>
    </source>
</evidence>
<dbReference type="InterPro" id="IPR003870">
    <property type="entry name" value="DUF222"/>
</dbReference>
<dbReference type="RefSeq" id="WP_343917094.1">
    <property type="nucleotide sequence ID" value="NZ_BAAAJT010000002.1"/>
</dbReference>
<organism evidence="2 3">
    <name type="scientific">Nocardioides aestuarii</name>
    <dbReference type="NCBI Taxonomy" id="252231"/>
    <lineage>
        <taxon>Bacteria</taxon>
        <taxon>Bacillati</taxon>
        <taxon>Actinomycetota</taxon>
        <taxon>Actinomycetes</taxon>
        <taxon>Propionibacteriales</taxon>
        <taxon>Nocardioidaceae</taxon>
        <taxon>Nocardioides</taxon>
    </lineage>
</organism>
<evidence type="ECO:0000313" key="2">
    <source>
        <dbReference type="EMBL" id="MFD1946699.1"/>
    </source>
</evidence>
<dbReference type="Pfam" id="PF02720">
    <property type="entry name" value="DUF222"/>
    <property type="match status" value="1"/>
</dbReference>
<dbReference type="EMBL" id="JBHUGD010000003">
    <property type="protein sequence ID" value="MFD1946699.1"/>
    <property type="molecule type" value="Genomic_DNA"/>
</dbReference>
<protein>
    <submittedName>
        <fullName evidence="2">DUF222 domain-containing protein</fullName>
    </submittedName>
</protein>
<dbReference type="CDD" id="cd00085">
    <property type="entry name" value="HNHc"/>
    <property type="match status" value="1"/>
</dbReference>
<dbReference type="InterPro" id="IPR003615">
    <property type="entry name" value="HNH_nuc"/>
</dbReference>
<sequence length="412" mass="44823">MEGPVNQALASLRTALDDLGDLRLSTVTEGEVVELVDALTEAQSRLTSSLGRSLREADRRRVGDAIGARTTGGWWAHRSRVTRGEAGRVCGLAERLDTDLHEPVADALLDGWLRVDQADVITRAVDALPADLVDLPIRREARDSLLAHAREHDARALRILGKRVLDVVAPDVGEKHEQRKLEEEEARALATASFTLIDDGHGRCHGRFTLPTLHGRLLKEHLHALASPRRHQTSGETPRPAPLATPLALGQALMEYVESYPVDKLPASAGTGLSLTVTLDLDTLVRGVGAASLTTGERISASEARRLACRAGIVPAVLGSASETLDLGRTARLFSPAQRRALVLRDRGCTADGCGLPPGLCHAHHDQPWSRRGTTDLTNGRLLCPRHHRLAHDPRYRMETAADHTVTFHRRT</sequence>